<dbReference type="AlphaFoldDB" id="J5Q807"/>
<name>J5Q807_TRIAS</name>
<reference evidence="2 3" key="1">
    <citation type="journal article" date="2012" name="Eukaryot. Cell">
        <title>Draft genome sequence of CBS 2479, the standard type strain of Trichosporon asahii.</title>
        <authorList>
            <person name="Yang R.Y."/>
            <person name="Li H.T."/>
            <person name="Zhu H."/>
            <person name="Zhou G.P."/>
            <person name="Wang M."/>
            <person name="Wang L."/>
        </authorList>
    </citation>
    <scope>NUCLEOTIDE SEQUENCE [LARGE SCALE GENOMIC DNA]</scope>
    <source>
        <strain evidence="3">ATCC 90039 / CBS 2479 / JCM 2466 / KCTC 7840 / NCYC 2677 / UAMH 7654</strain>
    </source>
</reference>
<gene>
    <name evidence="2" type="ORF">A1Q1_05583</name>
</gene>
<dbReference type="Proteomes" id="UP000002748">
    <property type="component" value="Unassembled WGS sequence"/>
</dbReference>
<dbReference type="HOGENOM" id="CLU_100306_0_0_1"/>
<feature type="region of interest" description="Disordered" evidence="1">
    <location>
        <begin position="7"/>
        <end position="38"/>
    </location>
</feature>
<dbReference type="KEGG" id="tasa:A1Q1_05583"/>
<evidence type="ECO:0000313" key="3">
    <source>
        <dbReference type="Proteomes" id="UP000002748"/>
    </source>
</evidence>
<organism evidence="2 3">
    <name type="scientific">Trichosporon asahii var. asahii (strain ATCC 90039 / CBS 2479 / JCM 2466 / KCTC 7840 / NBRC 103889/ NCYC 2677 / UAMH 7654)</name>
    <name type="common">Yeast</name>
    <dbReference type="NCBI Taxonomy" id="1186058"/>
    <lineage>
        <taxon>Eukaryota</taxon>
        <taxon>Fungi</taxon>
        <taxon>Dikarya</taxon>
        <taxon>Basidiomycota</taxon>
        <taxon>Agaricomycotina</taxon>
        <taxon>Tremellomycetes</taxon>
        <taxon>Trichosporonales</taxon>
        <taxon>Trichosporonaceae</taxon>
        <taxon>Trichosporon</taxon>
    </lineage>
</organism>
<proteinExistence type="predicted"/>
<evidence type="ECO:0000256" key="1">
    <source>
        <dbReference type="SAM" id="MobiDB-lite"/>
    </source>
</evidence>
<evidence type="ECO:0000313" key="2">
    <source>
        <dbReference type="EMBL" id="EJT45963.1"/>
    </source>
</evidence>
<dbReference type="GeneID" id="25989095"/>
<dbReference type="PANTHER" id="PTHR40462">
    <property type="entry name" value="CHROMOSOME 1, WHOLE GENOME SHOTGUN SEQUENCE"/>
    <property type="match status" value="1"/>
</dbReference>
<feature type="compositionally biased region" description="Gly residues" evidence="1">
    <location>
        <begin position="11"/>
        <end position="34"/>
    </location>
</feature>
<accession>J5Q807</accession>
<dbReference type="EMBL" id="ALBS01000316">
    <property type="protein sequence ID" value="EJT45963.1"/>
    <property type="molecule type" value="Genomic_DNA"/>
</dbReference>
<comment type="caution">
    <text evidence="2">The sequence shown here is derived from an EMBL/GenBank/DDBJ whole genome shotgun (WGS) entry which is preliminary data.</text>
</comment>
<dbReference type="RefSeq" id="XP_014176267.1">
    <property type="nucleotide sequence ID" value="XM_014320792.1"/>
</dbReference>
<protein>
    <submittedName>
        <fullName evidence="2">Uncharacterized protein</fullName>
    </submittedName>
</protein>
<dbReference type="VEuPathDB" id="FungiDB:A1Q1_05583"/>
<dbReference type="OrthoDB" id="3050608at2759"/>
<dbReference type="PANTHER" id="PTHR40462:SF1">
    <property type="entry name" value="EXPRESSED PROTEIN"/>
    <property type="match status" value="1"/>
</dbReference>
<feature type="region of interest" description="Disordered" evidence="1">
    <location>
        <begin position="50"/>
        <end position="69"/>
    </location>
</feature>
<sequence length="167" mass="17431">MDNILKQAQGALGGAGGQQQQGGEQQQGGGGGFNLGNTIQNLQNGGNIGDSLNSMAGGGKQGEANEDYLDKGIDLVQQHALGQGPQDNETAIEQAKDKAIAGVIRDKYKTATGSEFPIHQKDQNFGEVRPFFVFVALAAGRDSTDTSTDASEWFGGGLETIEEGVME</sequence>